<reference evidence="3 4" key="1">
    <citation type="journal article" date="2008" name="Int. J. Syst. Evol. Microbiol.">
        <title>Description of Roseateles aquatilis sp. nov. and Roseateles terrae sp. nov., in the class Betaproteobacteria, and emended description of the genus Roseateles.</title>
        <authorList>
            <person name="Gomila M."/>
            <person name="Bowien B."/>
            <person name="Falsen E."/>
            <person name="Moore E.R."/>
            <person name="Lalucat J."/>
        </authorList>
    </citation>
    <scope>NUCLEOTIDE SEQUENCE [LARGE SCALE GENOMIC DNA]</scope>
    <source>
        <strain evidence="3 4">CCUG 48205</strain>
    </source>
</reference>
<dbReference type="InterPro" id="IPR036388">
    <property type="entry name" value="WH-like_DNA-bd_sf"/>
</dbReference>
<dbReference type="SUPFAM" id="SSF46894">
    <property type="entry name" value="C-terminal effector domain of the bipartite response regulators"/>
    <property type="match status" value="1"/>
</dbReference>
<evidence type="ECO:0000259" key="2">
    <source>
        <dbReference type="PROSITE" id="PS50043"/>
    </source>
</evidence>
<dbReference type="GO" id="GO:0006355">
    <property type="term" value="P:regulation of DNA-templated transcription"/>
    <property type="evidence" value="ECO:0007669"/>
    <property type="project" value="InterPro"/>
</dbReference>
<dbReference type="PRINTS" id="PR00038">
    <property type="entry name" value="HTHLUXR"/>
</dbReference>
<dbReference type="InterPro" id="IPR016032">
    <property type="entry name" value="Sig_transdc_resp-reg_C-effctor"/>
</dbReference>
<evidence type="ECO:0000313" key="4">
    <source>
        <dbReference type="Proteomes" id="UP000197468"/>
    </source>
</evidence>
<dbReference type="Proteomes" id="UP000197468">
    <property type="component" value="Unassembled WGS sequence"/>
</dbReference>
<name>A0A246IUA8_9BURK</name>
<dbReference type="EMBL" id="NIOF01000019">
    <property type="protein sequence ID" value="OWQ83821.1"/>
    <property type="molecule type" value="Genomic_DNA"/>
</dbReference>
<comment type="caution">
    <text evidence="3">The sequence shown here is derived from an EMBL/GenBank/DDBJ whole genome shotgun (WGS) entry which is preliminary data.</text>
</comment>
<dbReference type="OrthoDB" id="9816469at2"/>
<dbReference type="RefSeq" id="WP_088388116.1">
    <property type="nucleotide sequence ID" value="NZ_NIOF01000019.1"/>
</dbReference>
<dbReference type="SMART" id="SM00421">
    <property type="entry name" value="HTH_LUXR"/>
    <property type="match status" value="1"/>
</dbReference>
<dbReference type="Gene3D" id="1.10.10.10">
    <property type="entry name" value="Winged helix-like DNA-binding domain superfamily/Winged helix DNA-binding domain"/>
    <property type="match status" value="1"/>
</dbReference>
<gene>
    <name evidence="3" type="ORF">CDN99_25485</name>
</gene>
<sequence length="81" mass="8651">MHALALGRTSKQIARALGVSDQTVRKHRENLMRKFNVHSAIQLIALSRGMDPDPDPDPDQSKGLGAGRGAGRGVPEPNLGN</sequence>
<dbReference type="InterPro" id="IPR000792">
    <property type="entry name" value="Tscrpt_reg_LuxR_C"/>
</dbReference>
<feature type="domain" description="HTH luxR-type" evidence="2">
    <location>
        <begin position="1"/>
        <end position="51"/>
    </location>
</feature>
<evidence type="ECO:0000256" key="1">
    <source>
        <dbReference type="SAM" id="MobiDB-lite"/>
    </source>
</evidence>
<dbReference type="PROSITE" id="PS50043">
    <property type="entry name" value="HTH_LUXR_2"/>
    <property type="match status" value="1"/>
</dbReference>
<organism evidence="3 4">
    <name type="scientific">Roseateles aquatilis</name>
    <dbReference type="NCBI Taxonomy" id="431061"/>
    <lineage>
        <taxon>Bacteria</taxon>
        <taxon>Pseudomonadati</taxon>
        <taxon>Pseudomonadota</taxon>
        <taxon>Betaproteobacteria</taxon>
        <taxon>Burkholderiales</taxon>
        <taxon>Sphaerotilaceae</taxon>
        <taxon>Roseateles</taxon>
    </lineage>
</organism>
<protein>
    <recommendedName>
        <fullName evidence="2">HTH luxR-type domain-containing protein</fullName>
    </recommendedName>
</protein>
<evidence type="ECO:0000313" key="3">
    <source>
        <dbReference type="EMBL" id="OWQ83821.1"/>
    </source>
</evidence>
<keyword evidence="4" id="KW-1185">Reference proteome</keyword>
<feature type="region of interest" description="Disordered" evidence="1">
    <location>
        <begin position="47"/>
        <end position="81"/>
    </location>
</feature>
<dbReference type="GO" id="GO:0003677">
    <property type="term" value="F:DNA binding"/>
    <property type="evidence" value="ECO:0007669"/>
    <property type="project" value="InterPro"/>
</dbReference>
<dbReference type="CDD" id="cd06170">
    <property type="entry name" value="LuxR_C_like"/>
    <property type="match status" value="1"/>
</dbReference>
<dbReference type="PROSITE" id="PS00622">
    <property type="entry name" value="HTH_LUXR_1"/>
    <property type="match status" value="1"/>
</dbReference>
<proteinExistence type="predicted"/>
<accession>A0A246IUA8</accession>
<dbReference type="AlphaFoldDB" id="A0A246IUA8"/>
<dbReference type="Pfam" id="PF00196">
    <property type="entry name" value="GerE"/>
    <property type="match status" value="1"/>
</dbReference>